<reference evidence="3 4" key="1">
    <citation type="journal article" date="2016" name="Nat. Commun.">
        <title>Thousands of microbial genomes shed light on interconnected biogeochemical processes in an aquifer system.</title>
        <authorList>
            <person name="Anantharaman K."/>
            <person name="Brown C.T."/>
            <person name="Hug L.A."/>
            <person name="Sharon I."/>
            <person name="Castelle C.J."/>
            <person name="Probst A.J."/>
            <person name="Thomas B.C."/>
            <person name="Singh A."/>
            <person name="Wilkins M.J."/>
            <person name="Karaoz U."/>
            <person name="Brodie E.L."/>
            <person name="Williams K.H."/>
            <person name="Hubbard S.S."/>
            <person name="Banfield J.F."/>
        </authorList>
    </citation>
    <scope>NUCLEOTIDE SEQUENCE [LARGE SCALE GENOMIC DNA]</scope>
</reference>
<feature type="repeat" description="TPR" evidence="1">
    <location>
        <begin position="191"/>
        <end position="224"/>
    </location>
</feature>
<dbReference type="AlphaFoldDB" id="A0A1G1ZUA8"/>
<evidence type="ECO:0000256" key="1">
    <source>
        <dbReference type="PROSITE-ProRule" id="PRU00339"/>
    </source>
</evidence>
<keyword evidence="2" id="KW-0812">Transmembrane</keyword>
<protein>
    <submittedName>
        <fullName evidence="3">Uncharacterized protein</fullName>
    </submittedName>
</protein>
<dbReference type="InterPro" id="IPR011990">
    <property type="entry name" value="TPR-like_helical_dom_sf"/>
</dbReference>
<comment type="caution">
    <text evidence="3">The sequence shown here is derived from an EMBL/GenBank/DDBJ whole genome shotgun (WGS) entry which is preliminary data.</text>
</comment>
<name>A0A1G1ZUA8_9BACT</name>
<evidence type="ECO:0000313" key="3">
    <source>
        <dbReference type="EMBL" id="OGY67340.1"/>
    </source>
</evidence>
<dbReference type="STRING" id="1798409.A3I24_01810"/>
<proteinExistence type="predicted"/>
<keyword evidence="2" id="KW-0472">Membrane</keyword>
<dbReference type="SMART" id="SM00028">
    <property type="entry name" value="TPR"/>
    <property type="match status" value="2"/>
</dbReference>
<dbReference type="EMBL" id="MHJL01000025">
    <property type="protein sequence ID" value="OGY67340.1"/>
    <property type="molecule type" value="Genomic_DNA"/>
</dbReference>
<keyword evidence="1" id="KW-0802">TPR repeat</keyword>
<evidence type="ECO:0000313" key="4">
    <source>
        <dbReference type="Proteomes" id="UP000177690"/>
    </source>
</evidence>
<evidence type="ECO:0000256" key="2">
    <source>
        <dbReference type="SAM" id="Phobius"/>
    </source>
</evidence>
<sequence>MIGAVFFFRKICYYIFNMIKKLLLIIILVALLGIAGVFLVTRSGSNSNKDVVAGDATSVADIEKATSTESQSVAPYPSYTGEPITFLGNDPIINSFPTEAVIKQKFFLSELDKSLKENPNNFDEWIAVGNHKKFFNNYNGARDAWEYAKHLSDNPISYLNLANLYGYYLRNLSKAEENYLLAIDHDSLNATGVYNAAAGFFRDFGMKDKALEYYQRALELDPTDTAVKVEIERLEASQ</sequence>
<dbReference type="SUPFAM" id="SSF48452">
    <property type="entry name" value="TPR-like"/>
    <property type="match status" value="1"/>
</dbReference>
<dbReference type="InterPro" id="IPR019734">
    <property type="entry name" value="TPR_rpt"/>
</dbReference>
<keyword evidence="2" id="KW-1133">Transmembrane helix</keyword>
<organism evidence="3 4">
    <name type="scientific">Candidatus Harrisonbacteria bacterium RIFCSPLOWO2_02_FULL_41_13b</name>
    <dbReference type="NCBI Taxonomy" id="1798409"/>
    <lineage>
        <taxon>Bacteria</taxon>
        <taxon>Candidatus Harrisoniibacteriota</taxon>
    </lineage>
</organism>
<dbReference type="Gene3D" id="1.25.40.10">
    <property type="entry name" value="Tetratricopeptide repeat domain"/>
    <property type="match status" value="1"/>
</dbReference>
<accession>A0A1G1ZUA8</accession>
<dbReference type="PROSITE" id="PS50005">
    <property type="entry name" value="TPR"/>
    <property type="match status" value="1"/>
</dbReference>
<feature type="transmembrane region" description="Helical" evidence="2">
    <location>
        <begin position="21"/>
        <end position="40"/>
    </location>
</feature>
<gene>
    <name evidence="3" type="ORF">A3I24_01810</name>
</gene>
<dbReference type="Proteomes" id="UP000177690">
    <property type="component" value="Unassembled WGS sequence"/>
</dbReference>